<sequence length="146" mass="16508">MELSEDHIFLNIEARNKKNALKNIAEFAEQAGVVTSKKAYFTGLWQREKEATTGFGNGFAIPHAKIKEVVKPAVFVVKFTDGIDWKALDDQFVHVAIALAVPEQEAGTEHLKLLSQISRRLIHDDFRDRLMNSTTKREIAALFQRA</sequence>
<evidence type="ECO:0000256" key="3">
    <source>
        <dbReference type="ARBA" id="ARBA00022597"/>
    </source>
</evidence>
<dbReference type="Pfam" id="PF00359">
    <property type="entry name" value="PTS_EIIA_2"/>
    <property type="match status" value="1"/>
</dbReference>
<feature type="domain" description="PTS EIIA type-2" evidence="6">
    <location>
        <begin position="1"/>
        <end position="146"/>
    </location>
</feature>
<keyword evidence="3 7" id="KW-0762">Sugar transport</keyword>
<evidence type="ECO:0000256" key="5">
    <source>
        <dbReference type="ARBA" id="ARBA00022683"/>
    </source>
</evidence>
<dbReference type="InterPro" id="IPR002178">
    <property type="entry name" value="PTS_EIIA_type-2_dom"/>
</dbReference>
<evidence type="ECO:0000313" key="7">
    <source>
        <dbReference type="EMBL" id="MFD1426822.1"/>
    </source>
</evidence>
<evidence type="ECO:0000256" key="1">
    <source>
        <dbReference type="ARBA" id="ARBA00022448"/>
    </source>
</evidence>
<gene>
    <name evidence="7" type="ORF">ACFQ4Y_07715</name>
</gene>
<name>A0ABW4C7U9_9BACL</name>
<dbReference type="CDD" id="cd00211">
    <property type="entry name" value="PTS_IIA_fru"/>
    <property type="match status" value="1"/>
</dbReference>
<accession>A0ABW4C7U9</accession>
<evidence type="ECO:0000256" key="2">
    <source>
        <dbReference type="ARBA" id="ARBA00022553"/>
    </source>
</evidence>
<dbReference type="PROSITE" id="PS51094">
    <property type="entry name" value="PTS_EIIA_TYPE_2"/>
    <property type="match status" value="1"/>
</dbReference>
<keyword evidence="2" id="KW-0597">Phosphoprotein</keyword>
<dbReference type="Gene3D" id="3.40.930.10">
    <property type="entry name" value="Mannitol-specific EII, Chain A"/>
    <property type="match status" value="1"/>
</dbReference>
<dbReference type="PANTHER" id="PTHR47738">
    <property type="entry name" value="PTS SYSTEM FRUCTOSE-LIKE EIIA COMPONENT-RELATED"/>
    <property type="match status" value="1"/>
</dbReference>
<keyword evidence="1" id="KW-0813">Transport</keyword>
<dbReference type="InterPro" id="IPR016152">
    <property type="entry name" value="PTrfase/Anion_transptr"/>
</dbReference>
<dbReference type="InterPro" id="IPR051541">
    <property type="entry name" value="PTS_SugarTrans_NitroReg"/>
</dbReference>
<proteinExistence type="predicted"/>
<keyword evidence="4" id="KW-0808">Transferase</keyword>
<evidence type="ECO:0000313" key="8">
    <source>
        <dbReference type="Proteomes" id="UP001597282"/>
    </source>
</evidence>
<dbReference type="RefSeq" id="WP_380164288.1">
    <property type="nucleotide sequence ID" value="NZ_JBHTNU010000006.1"/>
</dbReference>
<dbReference type="InterPro" id="IPR004715">
    <property type="entry name" value="PTS_IIA_fruc"/>
</dbReference>
<keyword evidence="8" id="KW-1185">Reference proteome</keyword>
<dbReference type="EMBL" id="JBHTNU010000006">
    <property type="protein sequence ID" value="MFD1426822.1"/>
    <property type="molecule type" value="Genomic_DNA"/>
</dbReference>
<dbReference type="Proteomes" id="UP001597282">
    <property type="component" value="Unassembled WGS sequence"/>
</dbReference>
<keyword evidence="5" id="KW-0598">Phosphotransferase system</keyword>
<evidence type="ECO:0000259" key="6">
    <source>
        <dbReference type="PROSITE" id="PS51094"/>
    </source>
</evidence>
<evidence type="ECO:0000256" key="4">
    <source>
        <dbReference type="ARBA" id="ARBA00022679"/>
    </source>
</evidence>
<comment type="caution">
    <text evidence="7">The sequence shown here is derived from an EMBL/GenBank/DDBJ whole genome shotgun (WGS) entry which is preliminary data.</text>
</comment>
<dbReference type="NCBIfam" id="TIGR00848">
    <property type="entry name" value="fruA"/>
    <property type="match status" value="1"/>
</dbReference>
<organism evidence="7 8">
    <name type="scientific">Kroppenstedtia sanguinis</name>
    <dbReference type="NCBI Taxonomy" id="1380684"/>
    <lineage>
        <taxon>Bacteria</taxon>
        <taxon>Bacillati</taxon>
        <taxon>Bacillota</taxon>
        <taxon>Bacilli</taxon>
        <taxon>Bacillales</taxon>
        <taxon>Thermoactinomycetaceae</taxon>
        <taxon>Kroppenstedtia</taxon>
    </lineage>
</organism>
<dbReference type="SUPFAM" id="SSF55804">
    <property type="entry name" value="Phoshotransferase/anion transport protein"/>
    <property type="match status" value="1"/>
</dbReference>
<reference evidence="8" key="1">
    <citation type="journal article" date="2019" name="Int. J. Syst. Evol. Microbiol.">
        <title>The Global Catalogue of Microorganisms (GCM) 10K type strain sequencing project: providing services to taxonomists for standard genome sequencing and annotation.</title>
        <authorList>
            <consortium name="The Broad Institute Genomics Platform"/>
            <consortium name="The Broad Institute Genome Sequencing Center for Infectious Disease"/>
            <person name="Wu L."/>
            <person name="Ma J."/>
        </authorList>
    </citation>
    <scope>NUCLEOTIDE SEQUENCE [LARGE SCALE GENOMIC DNA]</scope>
    <source>
        <strain evidence="8">S1</strain>
    </source>
</reference>
<protein>
    <submittedName>
        <fullName evidence="7">PTS sugar transporter subunit IIA</fullName>
    </submittedName>
</protein>